<feature type="transmembrane region" description="Helical" evidence="1">
    <location>
        <begin position="334"/>
        <end position="355"/>
    </location>
</feature>
<feature type="transmembrane region" description="Helical" evidence="1">
    <location>
        <begin position="280"/>
        <end position="298"/>
    </location>
</feature>
<keyword evidence="3" id="KW-1185">Reference proteome</keyword>
<feature type="transmembrane region" description="Helical" evidence="1">
    <location>
        <begin position="167"/>
        <end position="200"/>
    </location>
</feature>
<dbReference type="RefSeq" id="WP_269124026.1">
    <property type="nucleotide sequence ID" value="NZ_JAPUBN010000013.1"/>
</dbReference>
<reference evidence="2" key="1">
    <citation type="submission" date="2022-12" db="EMBL/GenBank/DDBJ databases">
        <title>Marinomonas 15G1-11 sp. nov, isolated from marine algae.</title>
        <authorList>
            <person name="Butt M."/>
            <person name="Choi D.G."/>
            <person name="Kim J.M."/>
            <person name="Lee J.K."/>
            <person name="Baek J.H."/>
            <person name="Jeon C.O."/>
        </authorList>
    </citation>
    <scope>NUCLEOTIDE SEQUENCE</scope>
    <source>
        <strain evidence="2">15G1-11</strain>
    </source>
</reference>
<evidence type="ECO:0000256" key="1">
    <source>
        <dbReference type="SAM" id="Phobius"/>
    </source>
</evidence>
<evidence type="ECO:0008006" key="4">
    <source>
        <dbReference type="Google" id="ProtNLM"/>
    </source>
</evidence>
<feature type="transmembrane region" description="Helical" evidence="1">
    <location>
        <begin position="207"/>
        <end position="230"/>
    </location>
</feature>
<feature type="transmembrane region" description="Helical" evidence="1">
    <location>
        <begin position="86"/>
        <end position="106"/>
    </location>
</feature>
<name>A0ABT4JSV5_9GAMM</name>
<proteinExistence type="predicted"/>
<keyword evidence="1" id="KW-0472">Membrane</keyword>
<dbReference type="Proteomes" id="UP001149719">
    <property type="component" value="Unassembled WGS sequence"/>
</dbReference>
<comment type="caution">
    <text evidence="2">The sequence shown here is derived from an EMBL/GenBank/DDBJ whole genome shotgun (WGS) entry which is preliminary data.</text>
</comment>
<feature type="transmembrane region" description="Helical" evidence="1">
    <location>
        <begin position="310"/>
        <end position="327"/>
    </location>
</feature>
<sequence length="537" mass="61164">MKVWPSPIFYSLALSSFLIFFSQFSALSWGTFSDDDTHMSQLSLSYGWLAPYFIPEVYQQLSIVHFTPAVLTLYKAVLTSFGFNNVAFIIVQLTLISLIGFISAYLCAKKTQSSTAGFACLLLIYSNMSMFPMISRFYTVHYLLGALISVLILLLIYRAWYTNKLNNYAFLISLFILSLFALLSKEIYIMLIPLLWCVFWKVKAGKAFVLVTLSLIVYFCLRFYILGVSTDGRDGEGFVSSLMSLSLDSWIGFLTWYVTNKWLICLAVFIALLYTPKKMLMYSMMAGLFAAPSLAAPHAFQNPELHGDRVFFMFDLALSIASILAIFSSDKKRIHLPLTFQYAAFCLPLIALLFIQRQELVSFAKSHTSTPSYLINEQLIHQLEKKPTLVLTPLSYLQGEIMNIYRLLGKDWLEITQNCQQFISRTKLSTATSFLAFDQTGQRVSLEQVQKNCQPSQNHVNIKKPPTFKDGVLSWSLDPSNAESIGILFPDRGIAVEAAVFKQRLVRPKPNETYQVYKREHGNSWWFSEIMTIQVIP</sequence>
<keyword evidence="1" id="KW-1133">Transmembrane helix</keyword>
<gene>
    <name evidence="2" type="ORF">O1D97_06660</name>
</gene>
<dbReference type="EMBL" id="JAPUBN010000013">
    <property type="protein sequence ID" value="MCZ2721336.1"/>
    <property type="molecule type" value="Genomic_DNA"/>
</dbReference>
<organism evidence="2 3">
    <name type="scientific">Marinomonas phaeophyticola</name>
    <dbReference type="NCBI Taxonomy" id="3004091"/>
    <lineage>
        <taxon>Bacteria</taxon>
        <taxon>Pseudomonadati</taxon>
        <taxon>Pseudomonadota</taxon>
        <taxon>Gammaproteobacteria</taxon>
        <taxon>Oceanospirillales</taxon>
        <taxon>Oceanospirillaceae</taxon>
        <taxon>Marinomonas</taxon>
    </lineage>
</organism>
<evidence type="ECO:0000313" key="2">
    <source>
        <dbReference type="EMBL" id="MCZ2721336.1"/>
    </source>
</evidence>
<evidence type="ECO:0000313" key="3">
    <source>
        <dbReference type="Proteomes" id="UP001149719"/>
    </source>
</evidence>
<keyword evidence="1" id="KW-0812">Transmembrane</keyword>
<accession>A0ABT4JSV5</accession>
<feature type="transmembrane region" description="Helical" evidence="1">
    <location>
        <begin position="250"/>
        <end position="273"/>
    </location>
</feature>
<protein>
    <recommendedName>
        <fullName evidence="4">Glycosyltransferase RgtA/B/C/D-like domain-containing protein</fullName>
    </recommendedName>
</protein>
<feature type="transmembrane region" description="Helical" evidence="1">
    <location>
        <begin position="140"/>
        <end position="161"/>
    </location>
</feature>